<dbReference type="CDD" id="cd00033">
    <property type="entry name" value="CCP"/>
    <property type="match status" value="1"/>
</dbReference>
<comment type="caution">
    <text evidence="3">Lacks conserved residue(s) required for the propagation of feature annotation.</text>
</comment>
<accession>A0A2S2QMN8</accession>
<dbReference type="PANTHER" id="PTHR24273">
    <property type="entry name" value="FI04643P-RELATED"/>
    <property type="match status" value="1"/>
</dbReference>
<reference evidence="6" key="1">
    <citation type="submission" date="2018-04" db="EMBL/GenBank/DDBJ databases">
        <title>Transcriptome assembly of Sipha flava.</title>
        <authorList>
            <person name="Scully E.D."/>
            <person name="Geib S.M."/>
            <person name="Palmer N.A."/>
            <person name="Koch K."/>
            <person name="Bradshaw J."/>
            <person name="Heng-Moss T."/>
            <person name="Sarath G."/>
        </authorList>
    </citation>
    <scope>NUCLEOTIDE SEQUENCE</scope>
</reference>
<keyword evidence="1" id="KW-0677">Repeat</keyword>
<evidence type="ECO:0000259" key="4">
    <source>
        <dbReference type="PROSITE" id="PS50825"/>
    </source>
</evidence>
<dbReference type="SUPFAM" id="SSF57535">
    <property type="entry name" value="Complement control module/SCR domain"/>
    <property type="match status" value="1"/>
</dbReference>
<dbReference type="PANTHER" id="PTHR24273:SF32">
    <property type="entry name" value="HYALIN"/>
    <property type="match status" value="1"/>
</dbReference>
<dbReference type="SMART" id="SM00032">
    <property type="entry name" value="CCP"/>
    <property type="match status" value="2"/>
</dbReference>
<evidence type="ECO:0000259" key="5">
    <source>
        <dbReference type="PROSITE" id="PS50923"/>
    </source>
</evidence>
<evidence type="ECO:0000256" key="1">
    <source>
        <dbReference type="ARBA" id="ARBA00022737"/>
    </source>
</evidence>
<sequence>MPVICDIYSCRHSLFGFGFSFTCYDLAQWFSTSMEFTGVVVEFIILTNTVITFVISESLDCTPRSQPDNGQVIFTSSKNWRRAVEVYQCDAGYVLTGQTKHTCIEGEWSGYVPSCTLYTGVSHSNNIISSAEGWFSFRRILKLDAKRKMKNNGKQLQNNSIDIEKPQQTSADHTFQLPKHMIRDSVKEYSEEDYDLSCLFRKRHGQKFLRAPKIMYAHVFKYSKKKNPARPNNNYLQAIYRCNKGNIFENPSQNRLYCSNGHWVGVKPSCIPKTTPMTMYQMECYIKCPPDKNVSLTEGAKSVSFEVEQPTTNYDWDRFGSLSSGWRKNSSRLLVPGFYVITYTVRDQEDVDIASCRTNVRVTDDEIPTVYDCPLYFEVVEDFTKTETVPVSWPEPRFFDNVAVTQVIKTMEPGRLLGPGKYNVVYKAMDAARNEASCDFTIEVKDRATINQLT</sequence>
<dbReference type="InterPro" id="IPR000436">
    <property type="entry name" value="Sushi_SCR_CCP_dom"/>
</dbReference>
<proteinExistence type="predicted"/>
<organism evidence="6">
    <name type="scientific">Sipha flava</name>
    <name type="common">yellow sugarcane aphid</name>
    <dbReference type="NCBI Taxonomy" id="143950"/>
    <lineage>
        <taxon>Eukaryota</taxon>
        <taxon>Metazoa</taxon>
        <taxon>Ecdysozoa</taxon>
        <taxon>Arthropoda</taxon>
        <taxon>Hexapoda</taxon>
        <taxon>Insecta</taxon>
        <taxon>Pterygota</taxon>
        <taxon>Neoptera</taxon>
        <taxon>Paraneoptera</taxon>
        <taxon>Hemiptera</taxon>
        <taxon>Sternorrhyncha</taxon>
        <taxon>Aphidomorpha</taxon>
        <taxon>Aphidoidea</taxon>
        <taxon>Aphididae</taxon>
        <taxon>Sipha</taxon>
    </lineage>
</organism>
<dbReference type="RefSeq" id="XP_025408266.1">
    <property type="nucleotide sequence ID" value="XM_025552481.1"/>
</dbReference>
<dbReference type="Gene3D" id="2.10.70.10">
    <property type="entry name" value="Complement Module, domain 1"/>
    <property type="match status" value="1"/>
</dbReference>
<evidence type="ECO:0000256" key="3">
    <source>
        <dbReference type="PROSITE-ProRule" id="PRU00302"/>
    </source>
</evidence>
<evidence type="ECO:0000256" key="2">
    <source>
        <dbReference type="ARBA" id="ARBA00023157"/>
    </source>
</evidence>
<name>A0A2S2QMN8_9HEMI</name>
<gene>
    <name evidence="6" type="primary">Svep1_3</name>
    <name evidence="8" type="synonym">LOC112682028</name>
    <name evidence="6" type="ORF">g.81441</name>
</gene>
<evidence type="ECO:0000313" key="6">
    <source>
        <dbReference type="EMBL" id="MBY78958.1"/>
    </source>
</evidence>
<dbReference type="EMBL" id="GGMS01009755">
    <property type="protein sequence ID" value="MBY78958.1"/>
    <property type="molecule type" value="Transcribed_RNA"/>
</dbReference>
<dbReference type="Pfam" id="PF02494">
    <property type="entry name" value="HYR"/>
    <property type="match status" value="1"/>
</dbReference>
<protein>
    <submittedName>
        <fullName evidence="6 8">Sushi, von Willebrand factor type A, EGF and pentraxin domain-containing protein 1</fullName>
    </submittedName>
</protein>
<evidence type="ECO:0000313" key="7">
    <source>
        <dbReference type="Proteomes" id="UP000694846"/>
    </source>
</evidence>
<dbReference type="Pfam" id="PF00084">
    <property type="entry name" value="Sushi"/>
    <property type="match status" value="1"/>
</dbReference>
<dbReference type="Proteomes" id="UP000694846">
    <property type="component" value="Unplaced"/>
</dbReference>
<keyword evidence="2" id="KW-1015">Disulfide bond</keyword>
<reference evidence="8" key="2">
    <citation type="submission" date="2025-04" db="UniProtKB">
        <authorList>
            <consortium name="RefSeq"/>
        </authorList>
    </citation>
    <scope>IDENTIFICATION</scope>
    <source>
        <tissue evidence="8">Whole body</tissue>
    </source>
</reference>
<dbReference type="PROSITE" id="PS50923">
    <property type="entry name" value="SUSHI"/>
    <property type="match status" value="1"/>
</dbReference>
<feature type="domain" description="Sushi" evidence="5">
    <location>
        <begin position="59"/>
        <end position="117"/>
    </location>
</feature>
<evidence type="ECO:0000313" key="8">
    <source>
        <dbReference type="RefSeq" id="XP_025408266.1"/>
    </source>
</evidence>
<dbReference type="OrthoDB" id="10045365at2759"/>
<feature type="domain" description="HYR" evidence="4">
    <location>
        <begin position="363"/>
        <end position="446"/>
    </location>
</feature>
<keyword evidence="3" id="KW-0768">Sushi</keyword>
<dbReference type="PROSITE" id="PS50825">
    <property type="entry name" value="HYR"/>
    <property type="match status" value="1"/>
</dbReference>
<dbReference type="InterPro" id="IPR035976">
    <property type="entry name" value="Sushi/SCR/CCP_sf"/>
</dbReference>
<keyword evidence="7" id="KW-1185">Reference proteome</keyword>
<dbReference type="InterPro" id="IPR003410">
    <property type="entry name" value="HYR_dom"/>
</dbReference>
<dbReference type="AlphaFoldDB" id="A0A2S2QMN8"/>